<name>M0MQH3_9EURY</name>
<evidence type="ECO:0000313" key="2">
    <source>
        <dbReference type="EMBL" id="EMA47972.1"/>
    </source>
</evidence>
<organism evidence="2 3">
    <name type="scientific">Halococcus saccharolyticus DSM 5350</name>
    <dbReference type="NCBI Taxonomy" id="1227455"/>
    <lineage>
        <taxon>Archaea</taxon>
        <taxon>Methanobacteriati</taxon>
        <taxon>Methanobacteriota</taxon>
        <taxon>Stenosarchaea group</taxon>
        <taxon>Halobacteria</taxon>
        <taxon>Halobacteriales</taxon>
        <taxon>Halococcaceae</taxon>
        <taxon>Halococcus</taxon>
    </lineage>
</organism>
<dbReference type="RefSeq" id="WP_006075969.1">
    <property type="nucleotide sequence ID" value="NZ_AOMD01000002.1"/>
</dbReference>
<keyword evidence="3" id="KW-1185">Reference proteome</keyword>
<gene>
    <name evidence="2" type="ORF">C449_00830</name>
</gene>
<feature type="region of interest" description="Disordered" evidence="1">
    <location>
        <begin position="1"/>
        <end position="24"/>
    </location>
</feature>
<sequence>MTEEYALNQGNDLADDDPENQSSRHTLRGCLKLHDYETTVEYLSTQKVQIKLECPKCPDRRLHYGNWRFDDDDE</sequence>
<accession>M0MQH3</accession>
<comment type="caution">
    <text evidence="2">The sequence shown here is derived from an EMBL/GenBank/DDBJ whole genome shotgun (WGS) entry which is preliminary data.</text>
</comment>
<proteinExistence type="predicted"/>
<protein>
    <submittedName>
        <fullName evidence="2">Uncharacterized protein</fullName>
    </submittedName>
</protein>
<reference evidence="2 3" key="1">
    <citation type="journal article" date="2014" name="PLoS Genet.">
        <title>Phylogenetically driven sequencing of extremely halophilic archaea reveals strategies for static and dynamic osmo-response.</title>
        <authorList>
            <person name="Becker E.A."/>
            <person name="Seitzer P.M."/>
            <person name="Tritt A."/>
            <person name="Larsen D."/>
            <person name="Krusor M."/>
            <person name="Yao A.I."/>
            <person name="Wu D."/>
            <person name="Madern D."/>
            <person name="Eisen J.A."/>
            <person name="Darling A.E."/>
            <person name="Facciotti M.T."/>
        </authorList>
    </citation>
    <scope>NUCLEOTIDE SEQUENCE [LARGE SCALE GENOMIC DNA]</scope>
    <source>
        <strain evidence="2 3">DSM 5350</strain>
    </source>
</reference>
<evidence type="ECO:0000256" key="1">
    <source>
        <dbReference type="SAM" id="MobiDB-lite"/>
    </source>
</evidence>
<dbReference type="STRING" id="1227455.C449_00830"/>
<dbReference type="InParanoid" id="M0MQH3"/>
<dbReference type="AlphaFoldDB" id="M0MQH3"/>
<dbReference type="Proteomes" id="UP000011669">
    <property type="component" value="Unassembled WGS sequence"/>
</dbReference>
<evidence type="ECO:0000313" key="3">
    <source>
        <dbReference type="Proteomes" id="UP000011669"/>
    </source>
</evidence>
<dbReference type="EMBL" id="AOMD01000002">
    <property type="protein sequence ID" value="EMA47972.1"/>
    <property type="molecule type" value="Genomic_DNA"/>
</dbReference>